<reference evidence="3" key="1">
    <citation type="submission" date="2017-04" db="EMBL/GenBank/DDBJ databases">
        <authorList>
            <person name="Varghese N."/>
            <person name="Submissions S."/>
        </authorList>
    </citation>
    <scope>NUCLEOTIDE SEQUENCE [LARGE SCALE GENOMIC DNA]</scope>
    <source>
        <strain evidence="3">RKEM611</strain>
    </source>
</reference>
<organism evidence="2 3">
    <name type="scientific">Pseudobacteriovorax antillogorgiicola</name>
    <dbReference type="NCBI Taxonomy" id="1513793"/>
    <lineage>
        <taxon>Bacteria</taxon>
        <taxon>Pseudomonadati</taxon>
        <taxon>Bdellovibrionota</taxon>
        <taxon>Oligoflexia</taxon>
        <taxon>Oligoflexales</taxon>
        <taxon>Pseudobacteriovoracaceae</taxon>
        <taxon>Pseudobacteriovorax</taxon>
    </lineage>
</organism>
<keyword evidence="3" id="KW-1185">Reference proteome</keyword>
<protein>
    <recommendedName>
        <fullName evidence="4">Lipoprotein</fullName>
    </recommendedName>
</protein>
<feature type="signal peptide" evidence="1">
    <location>
        <begin position="1"/>
        <end position="21"/>
    </location>
</feature>
<keyword evidence="1" id="KW-0732">Signal</keyword>
<dbReference type="RefSeq" id="WP_132324969.1">
    <property type="nucleotide sequence ID" value="NZ_FWZT01000030.1"/>
</dbReference>
<evidence type="ECO:0000313" key="2">
    <source>
        <dbReference type="EMBL" id="SMF76482.1"/>
    </source>
</evidence>
<feature type="chain" id="PRO_5013187297" description="Lipoprotein" evidence="1">
    <location>
        <begin position="22"/>
        <end position="298"/>
    </location>
</feature>
<gene>
    <name evidence="2" type="ORF">SAMN06296036_13035</name>
</gene>
<dbReference type="Proteomes" id="UP000192907">
    <property type="component" value="Unassembled WGS sequence"/>
</dbReference>
<evidence type="ECO:0000256" key="1">
    <source>
        <dbReference type="SAM" id="SignalP"/>
    </source>
</evidence>
<proteinExistence type="predicted"/>
<sequence length="298" mass="30945">MKLATMSLGALLFLLSCSTNIYESLVTDTDDTGKMEEAANLIDDQKYDEAVAKLNEVEKDNNEKRFLQVAALLGQSGFNVWQIVIDIIDSGSSSSKITFDRIFDSISGSVFGSGDERDARIAAIGQSITLLDTAPEGQTRATANLNCFLGGVLAVVAVDDGNTAMSGVSSALQSIQDNATGTGDSTEECPGIEDLSTNLDLIASVQTNLSLVLAATSDCSFIDFSGSELNSVEQQIADFVDNGDQGCSENPDCGAGAACQALSLGCVQSVVNDDSSVSGDGTVSSCEIVQNCLGASCF</sequence>
<accession>A0A1Y6CTT8</accession>
<dbReference type="AlphaFoldDB" id="A0A1Y6CTT8"/>
<dbReference type="EMBL" id="FWZT01000030">
    <property type="protein sequence ID" value="SMF76482.1"/>
    <property type="molecule type" value="Genomic_DNA"/>
</dbReference>
<evidence type="ECO:0000313" key="3">
    <source>
        <dbReference type="Proteomes" id="UP000192907"/>
    </source>
</evidence>
<dbReference type="PROSITE" id="PS51257">
    <property type="entry name" value="PROKAR_LIPOPROTEIN"/>
    <property type="match status" value="1"/>
</dbReference>
<name>A0A1Y6CTT8_9BACT</name>
<evidence type="ECO:0008006" key="4">
    <source>
        <dbReference type="Google" id="ProtNLM"/>
    </source>
</evidence>